<feature type="transmembrane region" description="Helical" evidence="7">
    <location>
        <begin position="79"/>
        <end position="100"/>
    </location>
</feature>
<dbReference type="InterPro" id="IPR052159">
    <property type="entry name" value="Competence_DNA_uptake"/>
</dbReference>
<keyword evidence="5 7" id="KW-0472">Membrane</keyword>
<sequence>MSAHAARGPLAGPLPSLAERAAALVAAEWDRWPLWLPVAMGIGVLGYFGLTAEPSPVWLAVPLPLLCLSLALRGRLPLAGAGFALAGALALGFAAALLHARLAPPLPELPRTAAIIAGRVASVDILPEGRRVTLDEPRLDGGPPLARQLRIRLRPTDPARPAPGDGIALRALVRPPMAPAYPGGFDFQRAAFFSGLGGSGFALAPATVTPGSSAPFFPGLRAAIEARVTGSLPGATGAVAAALLTGSQAGIPAVDLGALRDSGLAHLLSVSGLHVAIVTGIGFVLLRAAIAAIPWLALRLDSKAAAALLGLALGGAYTLLTGGGVPMIRSFAMAALATLAVLTGRRALSPRALALAAAIVLLANPAAITGPSFQMSFGAVLALIAAAEALRGAGQALRARGPAGRAAAVLLGLTATSLIAGAATTPFGLHHFGRLQLYGVVANAVAVPLTSFLVMPAGMLALFLMPLGLEGPALAAMGWGVDGTLLTGRIVAAWPGAAMTAPPIPGWGLGLFALGLCWLCLWRLPWRWAGVPLMLAGLFSGSMSRPPDLLVAADGRLLALSTPAGVLVERASGASRITRESWLRSWGEDEAAAFPAEGEAADGLVRCTASACLLRPRPGAADAILLRAPREASRPRRGQAPPPPPVMAEAGCGKAAVMLSLEPIRGGCRQTPRIDRFSVWRDGSHALWLGPEGAVILSDRASRGDRPWVPPVPLPRSRPQEEPLAETEGDR</sequence>
<dbReference type="Pfam" id="PF03772">
    <property type="entry name" value="Competence"/>
    <property type="match status" value="1"/>
</dbReference>
<evidence type="ECO:0000256" key="1">
    <source>
        <dbReference type="ARBA" id="ARBA00004651"/>
    </source>
</evidence>
<feature type="domain" description="ComEC/Rec2-related protein" evidence="8">
    <location>
        <begin position="243"/>
        <end position="524"/>
    </location>
</feature>
<name>A0A840Y3V3_9PROT</name>
<feature type="transmembrane region" description="Helical" evidence="7">
    <location>
        <begin position="32"/>
        <end position="50"/>
    </location>
</feature>
<dbReference type="EMBL" id="JACIJD010000005">
    <property type="protein sequence ID" value="MBB5693459.1"/>
    <property type="molecule type" value="Genomic_DNA"/>
</dbReference>
<feature type="region of interest" description="Disordered" evidence="6">
    <location>
        <begin position="699"/>
        <end position="731"/>
    </location>
</feature>
<evidence type="ECO:0000256" key="6">
    <source>
        <dbReference type="SAM" id="MobiDB-lite"/>
    </source>
</evidence>
<proteinExistence type="predicted"/>
<dbReference type="PANTHER" id="PTHR30619:SF1">
    <property type="entry name" value="RECOMBINATION PROTEIN 2"/>
    <property type="match status" value="1"/>
</dbReference>
<dbReference type="NCBIfam" id="TIGR00360">
    <property type="entry name" value="ComEC_N-term"/>
    <property type="match status" value="1"/>
</dbReference>
<evidence type="ECO:0000256" key="3">
    <source>
        <dbReference type="ARBA" id="ARBA00022692"/>
    </source>
</evidence>
<feature type="transmembrane region" description="Helical" evidence="7">
    <location>
        <begin position="472"/>
        <end position="492"/>
    </location>
</feature>
<evidence type="ECO:0000259" key="9">
    <source>
        <dbReference type="Pfam" id="PF13567"/>
    </source>
</evidence>
<keyword evidence="11" id="KW-1185">Reference proteome</keyword>
<protein>
    <submittedName>
        <fullName evidence="10">Competence protein ComEC</fullName>
    </submittedName>
</protein>
<dbReference type="InterPro" id="IPR004477">
    <property type="entry name" value="ComEC_N"/>
</dbReference>
<dbReference type="AlphaFoldDB" id="A0A840Y3V3"/>
<evidence type="ECO:0000256" key="2">
    <source>
        <dbReference type="ARBA" id="ARBA00022475"/>
    </source>
</evidence>
<feature type="transmembrane region" description="Helical" evidence="7">
    <location>
        <begin position="273"/>
        <end position="297"/>
    </location>
</feature>
<evidence type="ECO:0000313" key="11">
    <source>
        <dbReference type="Proteomes" id="UP000580654"/>
    </source>
</evidence>
<evidence type="ECO:0000313" key="10">
    <source>
        <dbReference type="EMBL" id="MBB5693459.1"/>
    </source>
</evidence>
<keyword evidence="4 7" id="KW-1133">Transmembrane helix</keyword>
<feature type="transmembrane region" description="Helical" evidence="7">
    <location>
        <begin position="441"/>
        <end position="465"/>
    </location>
</feature>
<organism evidence="10 11">
    <name type="scientific">Muricoccus pecuniae</name>
    <dbReference type="NCBI Taxonomy" id="693023"/>
    <lineage>
        <taxon>Bacteria</taxon>
        <taxon>Pseudomonadati</taxon>
        <taxon>Pseudomonadota</taxon>
        <taxon>Alphaproteobacteria</taxon>
        <taxon>Acetobacterales</taxon>
        <taxon>Roseomonadaceae</taxon>
        <taxon>Muricoccus</taxon>
    </lineage>
</organism>
<dbReference type="PANTHER" id="PTHR30619">
    <property type="entry name" value="DNA INTERNALIZATION/COMPETENCE PROTEIN COMEC/REC2"/>
    <property type="match status" value="1"/>
</dbReference>
<dbReference type="Pfam" id="PF13567">
    <property type="entry name" value="DUF4131"/>
    <property type="match status" value="1"/>
</dbReference>
<dbReference type="InterPro" id="IPR025405">
    <property type="entry name" value="DUF4131"/>
</dbReference>
<feature type="transmembrane region" description="Helical" evidence="7">
    <location>
        <begin position="352"/>
        <end position="369"/>
    </location>
</feature>
<feature type="transmembrane region" description="Helical" evidence="7">
    <location>
        <begin position="504"/>
        <end position="524"/>
    </location>
</feature>
<comment type="caution">
    <text evidence="10">The sequence shown here is derived from an EMBL/GenBank/DDBJ whole genome shotgun (WGS) entry which is preliminary data.</text>
</comment>
<comment type="subcellular location">
    <subcellularLocation>
        <location evidence="1">Cell membrane</location>
        <topology evidence="1">Multi-pass membrane protein</topology>
    </subcellularLocation>
</comment>
<evidence type="ECO:0000259" key="8">
    <source>
        <dbReference type="Pfam" id="PF03772"/>
    </source>
</evidence>
<evidence type="ECO:0000256" key="7">
    <source>
        <dbReference type="SAM" id="Phobius"/>
    </source>
</evidence>
<dbReference type="Proteomes" id="UP000580654">
    <property type="component" value="Unassembled WGS sequence"/>
</dbReference>
<keyword evidence="2" id="KW-1003">Cell membrane</keyword>
<reference evidence="10 11" key="1">
    <citation type="submission" date="2020-08" db="EMBL/GenBank/DDBJ databases">
        <title>Genomic Encyclopedia of Type Strains, Phase IV (KMG-IV): sequencing the most valuable type-strain genomes for metagenomic binning, comparative biology and taxonomic classification.</title>
        <authorList>
            <person name="Goeker M."/>
        </authorList>
    </citation>
    <scope>NUCLEOTIDE SEQUENCE [LARGE SCALE GENOMIC DNA]</scope>
    <source>
        <strain evidence="10 11">DSM 25622</strain>
    </source>
</reference>
<accession>A0A840Y3V3</accession>
<dbReference type="RefSeq" id="WP_184515649.1">
    <property type="nucleotide sequence ID" value="NZ_JACIJD010000005.1"/>
</dbReference>
<feature type="transmembrane region" description="Helical" evidence="7">
    <location>
        <begin position="406"/>
        <end position="429"/>
    </location>
</feature>
<evidence type="ECO:0000256" key="5">
    <source>
        <dbReference type="ARBA" id="ARBA00023136"/>
    </source>
</evidence>
<dbReference type="GO" id="GO:0005886">
    <property type="term" value="C:plasma membrane"/>
    <property type="evidence" value="ECO:0007669"/>
    <property type="project" value="UniProtKB-SubCell"/>
</dbReference>
<keyword evidence="3 7" id="KW-0812">Transmembrane</keyword>
<feature type="domain" description="DUF4131" evidence="9">
    <location>
        <begin position="53"/>
        <end position="203"/>
    </location>
</feature>
<gene>
    <name evidence="10" type="ORF">FHS87_001488</name>
</gene>
<feature type="transmembrane region" description="Helical" evidence="7">
    <location>
        <begin position="304"/>
        <end position="320"/>
    </location>
</feature>
<evidence type="ECO:0000256" key="4">
    <source>
        <dbReference type="ARBA" id="ARBA00022989"/>
    </source>
</evidence>